<protein>
    <submittedName>
        <fullName evidence="1">Uncharacterized protein</fullName>
    </submittedName>
</protein>
<name>A0A097PAK2_9CAUD</name>
<organism evidence="1 2">
    <name type="scientific">Delftia phage RG-2014</name>
    <dbReference type="NCBI Taxonomy" id="1563661"/>
    <lineage>
        <taxon>Viruses</taxon>
        <taxon>Duplodnaviria</taxon>
        <taxon>Heunggongvirae</taxon>
        <taxon>Uroviricota</taxon>
        <taxon>Caudoviricetes</taxon>
        <taxon>Schitoviridae</taxon>
        <taxon>Dendoorenvirus</taxon>
        <taxon>Dendoorenvirus RG2014</taxon>
    </lineage>
</organism>
<dbReference type="RefSeq" id="YP_009148378.1">
    <property type="nucleotide sequence ID" value="NC_027348.2"/>
</dbReference>
<dbReference type="Proteomes" id="UP000030040">
    <property type="component" value="Segment"/>
</dbReference>
<proteinExistence type="predicted"/>
<evidence type="ECO:0000313" key="2">
    <source>
        <dbReference type="Proteomes" id="UP000030040"/>
    </source>
</evidence>
<dbReference type="GeneID" id="24638700"/>
<dbReference type="KEGG" id="vg:24638700"/>
<sequence>MLMAELNVSQFAVQLAKIFGEKSIAYGSGAATLEQCSAAARDLITYIANLERRAAIGAELVEAIRFAPNGIRAIQTIANWDQHQKEHPL</sequence>
<evidence type="ECO:0000313" key="1">
    <source>
        <dbReference type="EMBL" id="AIU44269.1"/>
    </source>
</evidence>
<gene>
    <name evidence="1" type="ORF">RG2014_015</name>
</gene>
<dbReference type="EMBL" id="KM879221">
    <property type="protein sequence ID" value="AIU44269.1"/>
    <property type="molecule type" value="Genomic_DNA"/>
</dbReference>
<accession>A0A097PAK2</accession>
<keyword evidence="2" id="KW-1185">Reference proteome</keyword>
<reference evidence="2" key="1">
    <citation type="submission" date="2014-10" db="EMBL/GenBank/DDBJ databases">
        <title>Draft genome sequence of lytic bacteriophage specific to a multidrug resistant bacterium Delftia tsuruhatensis ARB-1.</title>
        <authorList>
            <person name="Bhattacharjee A.S."/>
            <person name="Motlagh A.M."/>
            <person name="Goel R."/>
        </authorList>
    </citation>
    <scope>NUCLEOTIDE SEQUENCE [LARGE SCALE GENOMIC DNA]</scope>
</reference>